<sequence>MSLFLSASLARYLRSPRHHLTKSQPLCRAASDAKRTIATYHPQEGILYHTSVVGDRRSPTLQSRPPSATCQAVSHASQRVRLRPPSPHNHTHFGLQGEGSSRPNKLFGPVRFYLCRIARRGAVVETLHAWARVDLALLRSATPTATPTAPPLTHTSSQKPDRRFGALEVPMRGWGADVRCCAARSGASARCDKCVRAFGALKRGGFLVCGAKGARARRGEEVSRTSGDGSRGGREYPGRRGQVLGIFKEEGGIAVGGLDASVVLESTVSFPYYEEVGLGAES</sequence>
<proteinExistence type="predicted"/>
<keyword evidence="3" id="KW-1185">Reference proteome</keyword>
<protein>
    <submittedName>
        <fullName evidence="2">Uncharacterized protein</fullName>
    </submittedName>
</protein>
<organism evidence="2 3">
    <name type="scientific">Polyplosphaeria fusca</name>
    <dbReference type="NCBI Taxonomy" id="682080"/>
    <lineage>
        <taxon>Eukaryota</taxon>
        <taxon>Fungi</taxon>
        <taxon>Dikarya</taxon>
        <taxon>Ascomycota</taxon>
        <taxon>Pezizomycotina</taxon>
        <taxon>Dothideomycetes</taxon>
        <taxon>Pleosporomycetidae</taxon>
        <taxon>Pleosporales</taxon>
        <taxon>Tetraplosphaeriaceae</taxon>
        <taxon>Polyplosphaeria</taxon>
    </lineage>
</organism>
<dbReference type="AlphaFoldDB" id="A0A9P4UXQ5"/>
<feature type="region of interest" description="Disordered" evidence="1">
    <location>
        <begin position="143"/>
        <end position="162"/>
    </location>
</feature>
<reference evidence="2" key="1">
    <citation type="journal article" date="2020" name="Stud. Mycol.">
        <title>101 Dothideomycetes genomes: a test case for predicting lifestyles and emergence of pathogens.</title>
        <authorList>
            <person name="Haridas S."/>
            <person name="Albert R."/>
            <person name="Binder M."/>
            <person name="Bloem J."/>
            <person name="Labutti K."/>
            <person name="Salamov A."/>
            <person name="Andreopoulos B."/>
            <person name="Baker S."/>
            <person name="Barry K."/>
            <person name="Bills G."/>
            <person name="Bluhm B."/>
            <person name="Cannon C."/>
            <person name="Castanera R."/>
            <person name="Culley D."/>
            <person name="Daum C."/>
            <person name="Ezra D."/>
            <person name="Gonzalez J."/>
            <person name="Henrissat B."/>
            <person name="Kuo A."/>
            <person name="Liang C."/>
            <person name="Lipzen A."/>
            <person name="Lutzoni F."/>
            <person name="Magnuson J."/>
            <person name="Mondo S."/>
            <person name="Nolan M."/>
            <person name="Ohm R."/>
            <person name="Pangilinan J."/>
            <person name="Park H.-J."/>
            <person name="Ramirez L."/>
            <person name="Alfaro M."/>
            <person name="Sun H."/>
            <person name="Tritt A."/>
            <person name="Yoshinaga Y."/>
            <person name="Zwiers L.-H."/>
            <person name="Turgeon B."/>
            <person name="Goodwin S."/>
            <person name="Spatafora J."/>
            <person name="Crous P."/>
            <person name="Grigoriev I."/>
        </authorList>
    </citation>
    <scope>NUCLEOTIDE SEQUENCE</scope>
    <source>
        <strain evidence="2">CBS 125425</strain>
    </source>
</reference>
<dbReference type="Proteomes" id="UP000799444">
    <property type="component" value="Unassembled WGS sequence"/>
</dbReference>
<evidence type="ECO:0000256" key="1">
    <source>
        <dbReference type="SAM" id="MobiDB-lite"/>
    </source>
</evidence>
<evidence type="ECO:0000313" key="2">
    <source>
        <dbReference type="EMBL" id="KAF2732372.1"/>
    </source>
</evidence>
<name>A0A9P4UXQ5_9PLEO</name>
<evidence type="ECO:0000313" key="3">
    <source>
        <dbReference type="Proteomes" id="UP000799444"/>
    </source>
</evidence>
<feature type="compositionally biased region" description="Low complexity" evidence="1">
    <location>
        <begin position="143"/>
        <end position="157"/>
    </location>
</feature>
<accession>A0A9P4UXQ5</accession>
<comment type="caution">
    <text evidence="2">The sequence shown here is derived from an EMBL/GenBank/DDBJ whole genome shotgun (WGS) entry which is preliminary data.</text>
</comment>
<gene>
    <name evidence="2" type="ORF">EJ04DRAFT_337814</name>
</gene>
<feature type="region of interest" description="Disordered" evidence="1">
    <location>
        <begin position="81"/>
        <end position="100"/>
    </location>
</feature>
<dbReference type="EMBL" id="ML996178">
    <property type="protein sequence ID" value="KAF2732372.1"/>
    <property type="molecule type" value="Genomic_DNA"/>
</dbReference>